<dbReference type="SUPFAM" id="SSF56176">
    <property type="entry name" value="FAD-binding/transporter-associated domain-like"/>
    <property type="match status" value="1"/>
</dbReference>
<dbReference type="InterPro" id="IPR012951">
    <property type="entry name" value="BBE"/>
</dbReference>
<evidence type="ECO:0000313" key="6">
    <source>
        <dbReference type="Proteomes" id="UP000039046"/>
    </source>
</evidence>
<gene>
    <name evidence="5" type="ORF">VHEMI01621</name>
</gene>
<dbReference type="GO" id="GO:0016491">
    <property type="term" value="F:oxidoreductase activity"/>
    <property type="evidence" value="ECO:0007669"/>
    <property type="project" value="UniProtKB-KW"/>
</dbReference>
<dbReference type="GO" id="GO:0071949">
    <property type="term" value="F:FAD binding"/>
    <property type="evidence" value="ECO:0007669"/>
    <property type="project" value="InterPro"/>
</dbReference>
<dbReference type="InterPro" id="IPR016166">
    <property type="entry name" value="FAD-bd_PCMH"/>
</dbReference>
<evidence type="ECO:0000256" key="2">
    <source>
        <dbReference type="ARBA" id="ARBA00023002"/>
    </source>
</evidence>
<dbReference type="PANTHER" id="PTHR13878">
    <property type="entry name" value="GULONOLACTONE OXIDASE"/>
    <property type="match status" value="1"/>
</dbReference>
<dbReference type="Gene3D" id="3.30.465.10">
    <property type="match status" value="2"/>
</dbReference>
<reference evidence="5 6" key="1">
    <citation type="journal article" date="2015" name="Genome Announc.">
        <title>Draft Genome Sequence and Gene Annotation of the Entomopathogenic Fungus Verticillium hemipterigenum.</title>
        <authorList>
            <person name="Horn F."/>
            <person name="Habel A."/>
            <person name="Scharf D.H."/>
            <person name="Dworschak J."/>
            <person name="Brakhage A.A."/>
            <person name="Guthke R."/>
            <person name="Hertweck C."/>
            <person name="Linde J."/>
        </authorList>
    </citation>
    <scope>NUCLEOTIDE SEQUENCE [LARGE SCALE GENOMIC DNA]</scope>
</reference>
<dbReference type="EMBL" id="CDHN01000001">
    <property type="protein sequence ID" value="CEJ81499.1"/>
    <property type="molecule type" value="Genomic_DNA"/>
</dbReference>
<evidence type="ECO:0000259" key="4">
    <source>
        <dbReference type="PROSITE" id="PS51387"/>
    </source>
</evidence>
<protein>
    <recommendedName>
        <fullName evidence="4">FAD-binding PCMH-type domain-containing protein</fullName>
    </recommendedName>
</protein>
<dbReference type="AlphaFoldDB" id="A0A0A1T809"/>
<feature type="signal peptide" evidence="3">
    <location>
        <begin position="1"/>
        <end position="18"/>
    </location>
</feature>
<keyword evidence="6" id="KW-1185">Reference proteome</keyword>
<keyword evidence="2" id="KW-0560">Oxidoreductase</keyword>
<dbReference type="InterPro" id="IPR016169">
    <property type="entry name" value="FAD-bd_PCMH_sub2"/>
</dbReference>
<comment type="similarity">
    <text evidence="1">Belongs to the oxygen-dependent FAD-linked oxidoreductase family.</text>
</comment>
<dbReference type="PANTHER" id="PTHR13878:SF155">
    <property type="entry name" value="ALCOHOL OXIDASE, PUTATIVE (AFU_ORTHOLOGUE AFUA_4G00430)-RELATED"/>
    <property type="match status" value="1"/>
</dbReference>
<sequence>MHILALLALSAFSSATRSCRCTSNDSCWPSENEWKSLNTSIDNNLVALRPYGSPCHAPSYNATLCATVNSNPNTNSVFRASLPAALQYPNWETLPSANESCLVGTSVDIPCGQGRVSLYSALVKQASHVQDAVRFATKHNLRLAIRNTGHSYLGTSSAPESLQIFTHGLNSITVTDSFTPIGAHHSRGSAVTIGAGVMLNDLYQVLSEHNVLAVAGLSPSVGAAGGYVQGAGHSPLSPLLGLAADNVLQFTVVTAQGELIIANDYQNADLFWALRGGGGGTFGVVVDATFQTSPDMPAYIQFYKLVTTNETTFWNSITKFHSLIPHINDAGVSGYYSLNRPSTPTTEYMLGGFFIFANFTQDQANDMQHILSPLVSTLQKEVGDGLIVPPANYSNSMHTFLRYYQQVTPDPTGFIDRIGSRLISKDLLNSYNGPSELTAALKHASTGTISVLGHIVAGGKVSRNKNMNAVNPAWRRAATHLALSWSWPLNATVAYQEAVTSNITHEWMPVLRDLEPDMGAYVNEADADEPGWQRSFWGANYLRLRQIKAKWDPLDLFIVRRGVGSEAWDVEGLCKPSDCQR</sequence>
<dbReference type="Pfam" id="PF01565">
    <property type="entry name" value="FAD_binding_4"/>
    <property type="match status" value="1"/>
</dbReference>
<evidence type="ECO:0000313" key="5">
    <source>
        <dbReference type="EMBL" id="CEJ81499.1"/>
    </source>
</evidence>
<proteinExistence type="inferred from homology"/>
<evidence type="ECO:0000256" key="3">
    <source>
        <dbReference type="SAM" id="SignalP"/>
    </source>
</evidence>
<feature type="domain" description="FAD-binding PCMH-type" evidence="4">
    <location>
        <begin position="111"/>
        <end position="295"/>
    </location>
</feature>
<dbReference type="Proteomes" id="UP000039046">
    <property type="component" value="Unassembled WGS sequence"/>
</dbReference>
<dbReference type="OrthoDB" id="9983560at2759"/>
<dbReference type="Pfam" id="PF08031">
    <property type="entry name" value="BBE"/>
    <property type="match status" value="1"/>
</dbReference>
<accession>A0A0A1T809</accession>
<name>A0A0A1T809_9HYPO</name>
<dbReference type="InterPro" id="IPR050432">
    <property type="entry name" value="FAD-linked_Oxidoreductases_BP"/>
</dbReference>
<dbReference type="InterPro" id="IPR036318">
    <property type="entry name" value="FAD-bd_PCMH-like_sf"/>
</dbReference>
<organism evidence="5 6">
    <name type="scientific">[Torrubiella] hemipterigena</name>
    <dbReference type="NCBI Taxonomy" id="1531966"/>
    <lineage>
        <taxon>Eukaryota</taxon>
        <taxon>Fungi</taxon>
        <taxon>Dikarya</taxon>
        <taxon>Ascomycota</taxon>
        <taxon>Pezizomycotina</taxon>
        <taxon>Sordariomycetes</taxon>
        <taxon>Hypocreomycetidae</taxon>
        <taxon>Hypocreales</taxon>
        <taxon>Clavicipitaceae</taxon>
        <taxon>Clavicipitaceae incertae sedis</taxon>
        <taxon>'Torrubiella' clade</taxon>
    </lineage>
</organism>
<dbReference type="InterPro" id="IPR006094">
    <property type="entry name" value="Oxid_FAD_bind_N"/>
</dbReference>
<feature type="chain" id="PRO_5001978992" description="FAD-binding PCMH-type domain-containing protein" evidence="3">
    <location>
        <begin position="19"/>
        <end position="581"/>
    </location>
</feature>
<dbReference type="PROSITE" id="PS51387">
    <property type="entry name" value="FAD_PCMH"/>
    <property type="match status" value="1"/>
</dbReference>
<dbReference type="STRING" id="1531966.A0A0A1T809"/>
<evidence type="ECO:0000256" key="1">
    <source>
        <dbReference type="ARBA" id="ARBA00005466"/>
    </source>
</evidence>
<keyword evidence="3" id="KW-0732">Signal</keyword>
<dbReference type="HOGENOM" id="CLU_018354_4_4_1"/>